<reference evidence="5" key="1">
    <citation type="submission" date="2020-05" db="EMBL/GenBank/DDBJ databases">
        <authorList>
            <person name="Chiriac C."/>
            <person name="Salcher M."/>
            <person name="Ghai R."/>
            <person name="Kavagutti S V."/>
        </authorList>
    </citation>
    <scope>NUCLEOTIDE SEQUENCE</scope>
</reference>
<dbReference type="EMBL" id="CAEZYF010000013">
    <property type="protein sequence ID" value="CAB4730162.1"/>
    <property type="molecule type" value="Genomic_DNA"/>
</dbReference>
<evidence type="ECO:0000313" key="1">
    <source>
        <dbReference type="EMBL" id="CAB4364436.1"/>
    </source>
</evidence>
<dbReference type="EMBL" id="CAFBIY010000028">
    <property type="protein sequence ID" value="CAB4848638.1"/>
    <property type="molecule type" value="Genomic_DNA"/>
</dbReference>
<evidence type="ECO:0000313" key="6">
    <source>
        <dbReference type="EMBL" id="CAB5004259.1"/>
    </source>
</evidence>
<evidence type="ECO:0000313" key="4">
    <source>
        <dbReference type="EMBL" id="CAB4848638.1"/>
    </source>
</evidence>
<dbReference type="EMBL" id="CAFAAV010000369">
    <property type="protein sequence ID" value="CAB4836109.1"/>
    <property type="molecule type" value="Genomic_DNA"/>
</dbReference>
<dbReference type="EMBL" id="CAFBOL010000081">
    <property type="protein sequence ID" value="CAB5004259.1"/>
    <property type="molecule type" value="Genomic_DNA"/>
</dbReference>
<evidence type="ECO:0000313" key="5">
    <source>
        <dbReference type="EMBL" id="CAB4942538.1"/>
    </source>
</evidence>
<evidence type="ECO:0000313" key="2">
    <source>
        <dbReference type="EMBL" id="CAB4730162.1"/>
    </source>
</evidence>
<dbReference type="EMBL" id="CAESGF010000013">
    <property type="protein sequence ID" value="CAB4364436.1"/>
    <property type="molecule type" value="Genomic_DNA"/>
</dbReference>
<proteinExistence type="predicted"/>
<name>A0A6J7JGD6_9ZZZZ</name>
<dbReference type="AlphaFoldDB" id="A0A6J7JGD6"/>
<evidence type="ECO:0000313" key="3">
    <source>
        <dbReference type="EMBL" id="CAB4836109.1"/>
    </source>
</evidence>
<protein>
    <submittedName>
        <fullName evidence="5">Unannotated protein</fullName>
    </submittedName>
</protein>
<dbReference type="EMBL" id="CAFBMT010000014">
    <property type="protein sequence ID" value="CAB4942538.1"/>
    <property type="molecule type" value="Genomic_DNA"/>
</dbReference>
<organism evidence="5">
    <name type="scientific">freshwater metagenome</name>
    <dbReference type="NCBI Taxonomy" id="449393"/>
    <lineage>
        <taxon>unclassified sequences</taxon>
        <taxon>metagenomes</taxon>
        <taxon>ecological metagenomes</taxon>
    </lineage>
</organism>
<accession>A0A6J7JGD6</accession>
<sequence>MVMCQWCGREMTTAASCTVDALHVRGRHVGLVPFGREPGWMGRGTRCGDCGVERGGHHHPGCDLQRCPTCGGQLLSCGCRFDEDRGLTLVRHPTQDGRDPRPF</sequence>
<gene>
    <name evidence="2" type="ORF">UFOPK2656_02051</name>
    <name evidence="3" type="ORF">UFOPK3099_03012</name>
    <name evidence="4" type="ORF">UFOPK3267_00753</name>
    <name evidence="5" type="ORF">UFOPK3651_02294</name>
    <name evidence="6" type="ORF">UFOPK3931_02392</name>
    <name evidence="1" type="ORF">UFOPK4189_02197</name>
</gene>